<evidence type="ECO:0000256" key="1">
    <source>
        <dbReference type="SAM" id="MobiDB-lite"/>
    </source>
</evidence>
<feature type="region of interest" description="Disordered" evidence="1">
    <location>
        <begin position="199"/>
        <end position="234"/>
    </location>
</feature>
<gene>
    <name evidence="2" type="ORF">PHYSODRAFT_301716</name>
</gene>
<evidence type="ECO:0000313" key="3">
    <source>
        <dbReference type="Proteomes" id="UP000002640"/>
    </source>
</evidence>
<dbReference type="GeneID" id="20642061"/>
<dbReference type="Proteomes" id="UP000002640">
    <property type="component" value="Unassembled WGS sequence"/>
</dbReference>
<feature type="compositionally biased region" description="Polar residues" evidence="1">
    <location>
        <begin position="199"/>
        <end position="211"/>
    </location>
</feature>
<feature type="compositionally biased region" description="Basic and acidic residues" evidence="1">
    <location>
        <begin position="225"/>
        <end position="234"/>
    </location>
</feature>
<dbReference type="InParanoid" id="G4ZLT3"/>
<dbReference type="RefSeq" id="XP_009528725.1">
    <property type="nucleotide sequence ID" value="XM_009530430.1"/>
</dbReference>
<keyword evidence="3" id="KW-1185">Reference proteome</keyword>
<proteinExistence type="predicted"/>
<organism evidence="2 3">
    <name type="scientific">Phytophthora sojae (strain P6497)</name>
    <name type="common">Soybean stem and root rot agent</name>
    <name type="synonym">Phytophthora megasperma f. sp. glycines</name>
    <dbReference type="NCBI Taxonomy" id="1094619"/>
    <lineage>
        <taxon>Eukaryota</taxon>
        <taxon>Sar</taxon>
        <taxon>Stramenopiles</taxon>
        <taxon>Oomycota</taxon>
        <taxon>Peronosporomycetes</taxon>
        <taxon>Peronosporales</taxon>
        <taxon>Peronosporaceae</taxon>
        <taxon>Phytophthora</taxon>
    </lineage>
</organism>
<sequence>MFPGMTNSTYAYPCSLLHTVSTDEAIQFDKSEAILMALASGQIRRDGACILHFEQSCASNYAAKVKQRRLLADFSGHAMLPVIKRLEPGQQPLTYAHLLLGIEGLGVFTRRYCFDFINEMVNRLRDFVANNAQHDERATLPRVMLTLHTVDMFLSRALNHLRSDSPSWWANFRAEVQRMDYNSTEWVLLPSSLLTSTPAHQTTAASTTDHQVSPRANFKSAPRQRPRDQTSYERLRGFPPDIAALVPRVNGKEPCLRVFSGHGYYVKGKSCGNASNGPNTPGLLPRSAPKVLLHPGERSPDFPITQLPEGGAVSLPNNHDCSAASRTTITNVPPHPGHGIRLTVQL</sequence>
<dbReference type="AlphaFoldDB" id="G4ZLT3"/>
<evidence type="ECO:0000313" key="2">
    <source>
        <dbReference type="EMBL" id="EGZ14976.1"/>
    </source>
</evidence>
<reference evidence="2 3" key="1">
    <citation type="journal article" date="2006" name="Science">
        <title>Phytophthora genome sequences uncover evolutionary origins and mechanisms of pathogenesis.</title>
        <authorList>
            <person name="Tyler B.M."/>
            <person name="Tripathy S."/>
            <person name="Zhang X."/>
            <person name="Dehal P."/>
            <person name="Jiang R.H."/>
            <person name="Aerts A."/>
            <person name="Arredondo F.D."/>
            <person name="Baxter L."/>
            <person name="Bensasson D."/>
            <person name="Beynon J.L."/>
            <person name="Chapman J."/>
            <person name="Damasceno C.M."/>
            <person name="Dorrance A.E."/>
            <person name="Dou D."/>
            <person name="Dickerman A.W."/>
            <person name="Dubchak I.L."/>
            <person name="Garbelotto M."/>
            <person name="Gijzen M."/>
            <person name="Gordon S.G."/>
            <person name="Govers F."/>
            <person name="Grunwald N.J."/>
            <person name="Huang W."/>
            <person name="Ivors K.L."/>
            <person name="Jones R.W."/>
            <person name="Kamoun S."/>
            <person name="Krampis K."/>
            <person name="Lamour K.H."/>
            <person name="Lee M.K."/>
            <person name="McDonald W.H."/>
            <person name="Medina M."/>
            <person name="Meijer H.J."/>
            <person name="Nordberg E.K."/>
            <person name="Maclean D.J."/>
            <person name="Ospina-Giraldo M.D."/>
            <person name="Morris P.F."/>
            <person name="Phuntumart V."/>
            <person name="Putnam N.H."/>
            <person name="Rash S."/>
            <person name="Rose J.K."/>
            <person name="Sakihama Y."/>
            <person name="Salamov A.A."/>
            <person name="Savidor A."/>
            <person name="Scheuring C.F."/>
            <person name="Smith B.M."/>
            <person name="Sobral B.W."/>
            <person name="Terry A."/>
            <person name="Torto-Alalibo T.A."/>
            <person name="Win J."/>
            <person name="Xu Z."/>
            <person name="Zhang H."/>
            <person name="Grigoriev I.V."/>
            <person name="Rokhsar D.S."/>
            <person name="Boore J.L."/>
        </authorList>
    </citation>
    <scope>NUCLEOTIDE SEQUENCE [LARGE SCALE GENOMIC DNA]</scope>
    <source>
        <strain evidence="2 3">P6497</strain>
    </source>
</reference>
<dbReference type="KEGG" id="psoj:PHYSODRAFT_301716"/>
<dbReference type="EMBL" id="JH159155">
    <property type="protein sequence ID" value="EGZ14976.1"/>
    <property type="molecule type" value="Genomic_DNA"/>
</dbReference>
<name>G4ZLT3_PHYSP</name>
<accession>G4ZLT3</accession>
<protein>
    <submittedName>
        <fullName evidence="2">Uncharacterized protein</fullName>
    </submittedName>
</protein>